<evidence type="ECO:0000313" key="1">
    <source>
        <dbReference type="EMBL" id="UYP20699.1"/>
    </source>
</evidence>
<name>A0ACD4DKY6_9NOCA</name>
<accession>A0ACD4DKY6</accession>
<keyword evidence="2" id="KW-1185">Reference proteome</keyword>
<proteinExistence type="predicted"/>
<protein>
    <submittedName>
        <fullName evidence="1">ABC transporter substrate-binding protein</fullName>
    </submittedName>
</protein>
<sequence>MAVTERNDPTSPRRSRRRVVACAAVAAALAAATAACGSEEEPLHSIGYAIDNVVTTYNANTVDGAASGAPQVFARVLPGFGYVAPSGQVVSDTDVGTAAVVPGDTLTVKYTLSPNAVYSDGVPMSCDDLVLTWAASSGRFTEPDESGTETNLFDAARRGGYADIDRVDCQAGSKEATVVFRPGRDDTDWKTLFGATELMPAHIAAARAGVGDLVGAVTGNDTDAVRRIAEFWNTGWALTPGEFDAALFPSAGPYRIESYTAEDGLTLVANERWWGNAPATDRIVIWPRGTEAATASGDGRIHVVDVAEGSLGYTPDLGDGAENTTVVSRNLEQLVLSTRGVFENPAARRAFALCVPRDRLFDEFGAAGEDGGVTGPVSSRLLPPDSPLYPQTAETAERYAHADVDAARSEREASGQDRMEVRIGYLGPDDRRSRIVALIAESCRESGIEVVDAGSDTFTPSRLADGEVDALLAGTATAAGAGGTADMEDARGALHSGTGSNVGGYADGRVDELLDGLLVAKDNASVAGQAVEAERILWDQVPTIPLLAQPRTIGFAPGLHAGVVNPTTAGAGWNMDRWILRG</sequence>
<organism evidence="1 2">
    <name type="scientific">Rhodococcus sacchari</name>
    <dbReference type="NCBI Taxonomy" id="2962047"/>
    <lineage>
        <taxon>Bacteria</taxon>
        <taxon>Bacillati</taxon>
        <taxon>Actinomycetota</taxon>
        <taxon>Actinomycetes</taxon>
        <taxon>Mycobacteriales</taxon>
        <taxon>Nocardiaceae</taxon>
        <taxon>Rhodococcus</taxon>
    </lineage>
</organism>
<gene>
    <name evidence="1" type="ORF">OED52_09375</name>
</gene>
<dbReference type="Proteomes" id="UP001156484">
    <property type="component" value="Chromosome"/>
</dbReference>
<evidence type="ECO:0000313" key="2">
    <source>
        <dbReference type="Proteomes" id="UP001156484"/>
    </source>
</evidence>
<reference evidence="1" key="1">
    <citation type="submission" date="2022-10" db="EMBL/GenBank/DDBJ databases">
        <title>Rhodococcus ferula Z13 complete genome.</title>
        <authorList>
            <person name="Long X."/>
            <person name="Zang M."/>
        </authorList>
    </citation>
    <scope>NUCLEOTIDE SEQUENCE</scope>
    <source>
        <strain evidence="1">Z13</strain>
    </source>
</reference>
<dbReference type="EMBL" id="CP107551">
    <property type="protein sequence ID" value="UYP20699.1"/>
    <property type="molecule type" value="Genomic_DNA"/>
</dbReference>